<dbReference type="RefSeq" id="WP_142789244.1">
    <property type="nucleotide sequence ID" value="NZ_VHJK01000002.1"/>
</dbReference>
<evidence type="ECO:0000313" key="2">
    <source>
        <dbReference type="Proteomes" id="UP000316343"/>
    </source>
</evidence>
<sequence length="144" mass="16075">MDMRQIEIDFEVHKAIEAERNGFSEPPNAALRRLLGIDEAEDEYDDKFEGLAGGGWASKGVTLPEETSLRMEYNGIVGRAFIRKGQWKTPKGIFNGPSPAAAAVASTKDGKTPVLNGWRYWRAKLPGSRNWVPIQEMRDKAKGR</sequence>
<dbReference type="EMBL" id="VHJK01000002">
    <property type="protein sequence ID" value="TRD09954.1"/>
    <property type="molecule type" value="Genomic_DNA"/>
</dbReference>
<protein>
    <submittedName>
        <fullName evidence="1">Uncharacterized protein</fullName>
    </submittedName>
</protein>
<dbReference type="AlphaFoldDB" id="A0A547P7F1"/>
<name>A0A547P7F1_9SPHN</name>
<accession>A0A547P7F1</accession>
<evidence type="ECO:0000313" key="1">
    <source>
        <dbReference type="EMBL" id="TRD09954.1"/>
    </source>
</evidence>
<gene>
    <name evidence="1" type="ORF">FGU71_13190</name>
</gene>
<keyword evidence="2" id="KW-1185">Reference proteome</keyword>
<proteinExistence type="predicted"/>
<dbReference type="Proteomes" id="UP000316343">
    <property type="component" value="Unassembled WGS sequence"/>
</dbReference>
<dbReference type="OrthoDB" id="8456477at2"/>
<organism evidence="1 2">
    <name type="scientific">Erythrobacter insulae</name>
    <dbReference type="NCBI Taxonomy" id="2584124"/>
    <lineage>
        <taxon>Bacteria</taxon>
        <taxon>Pseudomonadati</taxon>
        <taxon>Pseudomonadota</taxon>
        <taxon>Alphaproteobacteria</taxon>
        <taxon>Sphingomonadales</taxon>
        <taxon>Erythrobacteraceae</taxon>
        <taxon>Erythrobacter/Porphyrobacter group</taxon>
        <taxon>Erythrobacter</taxon>
    </lineage>
</organism>
<reference evidence="1 2" key="1">
    <citation type="submission" date="2019-06" db="EMBL/GenBank/DDBJ databases">
        <title>Erythrobacter insulae sp. nov., isolated from a tidal flat.</title>
        <authorList>
            <person name="Yoon J.-H."/>
        </authorList>
    </citation>
    <scope>NUCLEOTIDE SEQUENCE [LARGE SCALE GENOMIC DNA]</scope>
    <source>
        <strain evidence="1 2">JBTF-M21</strain>
    </source>
</reference>
<comment type="caution">
    <text evidence="1">The sequence shown here is derived from an EMBL/GenBank/DDBJ whole genome shotgun (WGS) entry which is preliminary data.</text>
</comment>